<gene>
    <name evidence="1" type="ORF">ARMOST_12545</name>
</gene>
<reference evidence="2" key="1">
    <citation type="journal article" date="2017" name="Nat. Ecol. Evol.">
        <title>Genome expansion and lineage-specific genetic innovations in the forest pathogenic fungi Armillaria.</title>
        <authorList>
            <person name="Sipos G."/>
            <person name="Prasanna A.N."/>
            <person name="Walter M.C."/>
            <person name="O'Connor E."/>
            <person name="Balint B."/>
            <person name="Krizsan K."/>
            <person name="Kiss B."/>
            <person name="Hess J."/>
            <person name="Varga T."/>
            <person name="Slot J."/>
            <person name="Riley R."/>
            <person name="Boka B."/>
            <person name="Rigling D."/>
            <person name="Barry K."/>
            <person name="Lee J."/>
            <person name="Mihaltcheva S."/>
            <person name="LaButti K."/>
            <person name="Lipzen A."/>
            <person name="Waldron R."/>
            <person name="Moloney N.M."/>
            <person name="Sperisen C."/>
            <person name="Kredics L."/>
            <person name="Vagvoelgyi C."/>
            <person name="Patrignani A."/>
            <person name="Fitzpatrick D."/>
            <person name="Nagy I."/>
            <person name="Doyle S."/>
            <person name="Anderson J.B."/>
            <person name="Grigoriev I.V."/>
            <person name="Gueldener U."/>
            <person name="Muensterkoetter M."/>
            <person name="Nagy L.G."/>
        </authorList>
    </citation>
    <scope>NUCLEOTIDE SEQUENCE [LARGE SCALE GENOMIC DNA]</scope>
    <source>
        <strain evidence="2">C18/9</strain>
    </source>
</reference>
<dbReference type="InterPro" id="IPR050645">
    <property type="entry name" value="Histidine_acid_phosphatase"/>
</dbReference>
<dbReference type="AlphaFoldDB" id="A0A284RK92"/>
<dbReference type="InterPro" id="IPR029033">
    <property type="entry name" value="His_PPase_superfam"/>
</dbReference>
<dbReference type="Proteomes" id="UP000219338">
    <property type="component" value="Unassembled WGS sequence"/>
</dbReference>
<evidence type="ECO:0000313" key="2">
    <source>
        <dbReference type="Proteomes" id="UP000219338"/>
    </source>
</evidence>
<sequence length="490" mass="53921">MLSLILLVPLVYAVNVTHYAPRSTNINNLTYVLNGTTNAPGIFNTSTTPDSEYGTYNWCNMPHVRVREYITPSSKYTLEYVEVIQRHHKRTPYASNTFFKEDVEWSCDASGPVYYGQSTTGPAVSEIQWQASSNPTNPWTNSVGPGFVGSTCQFPQITTEGLLDSFTHGTDLRRVYASRLGLTSDFHTSPAQIRVTNNVITSQVAGGLVKGLFPDTTDAQVLIERSGIDSLEPSLSCTNAVKPGTGDKGAGDGGVWQGHLAAAQSLYNKLDSVSGIASDDSAGWHVSFDHYYDNLSAKQCHGKALPCSLNETDTCVIQEEANEVYRLGNWEYSYMFRDSPNSTKFSTLTYGAWLLELKDHLQTAMGGSKRTKYFHNIAHDGSMSSLLGFLQVAEMVWPGMGSEIIFELYRDAEGAYFLRVLWGGQPMETSTPLGTLDMIPAQTLVDYIDEMVGSGKELYAALQELDMPTPRDGPPPNLFLKFLDFIGETA</sequence>
<accession>A0A284RK92</accession>
<dbReference type="OrthoDB" id="10262962at2759"/>
<dbReference type="PANTHER" id="PTHR11567">
    <property type="entry name" value="ACID PHOSPHATASE-RELATED"/>
    <property type="match status" value="1"/>
</dbReference>
<keyword evidence="2" id="KW-1185">Reference proteome</keyword>
<dbReference type="GO" id="GO:0016791">
    <property type="term" value="F:phosphatase activity"/>
    <property type="evidence" value="ECO:0007669"/>
    <property type="project" value="TreeGrafter"/>
</dbReference>
<dbReference type="PANTHER" id="PTHR11567:SF195">
    <property type="entry name" value="ACID PHOSPHATASE, PUTATIVE (AFU_ORTHOLOGUE AFUA_3G14570)-RELATED"/>
    <property type="match status" value="1"/>
</dbReference>
<protein>
    <recommendedName>
        <fullName evidence="3">Acid phosphatase</fullName>
    </recommendedName>
</protein>
<dbReference type="OMA" id="RHNIAHD"/>
<dbReference type="EMBL" id="FUEG01000010">
    <property type="protein sequence ID" value="SJL09169.1"/>
    <property type="molecule type" value="Genomic_DNA"/>
</dbReference>
<evidence type="ECO:0000313" key="1">
    <source>
        <dbReference type="EMBL" id="SJL09169.1"/>
    </source>
</evidence>
<dbReference type="SUPFAM" id="SSF53254">
    <property type="entry name" value="Phosphoglycerate mutase-like"/>
    <property type="match status" value="1"/>
</dbReference>
<organism evidence="1 2">
    <name type="scientific">Armillaria ostoyae</name>
    <name type="common">Armillaria root rot fungus</name>
    <dbReference type="NCBI Taxonomy" id="47428"/>
    <lineage>
        <taxon>Eukaryota</taxon>
        <taxon>Fungi</taxon>
        <taxon>Dikarya</taxon>
        <taxon>Basidiomycota</taxon>
        <taxon>Agaricomycotina</taxon>
        <taxon>Agaricomycetes</taxon>
        <taxon>Agaricomycetidae</taxon>
        <taxon>Agaricales</taxon>
        <taxon>Marasmiineae</taxon>
        <taxon>Physalacriaceae</taxon>
        <taxon>Armillaria</taxon>
    </lineage>
</organism>
<name>A0A284RK92_ARMOS</name>
<dbReference type="Gene3D" id="3.40.50.1240">
    <property type="entry name" value="Phosphoglycerate mutase-like"/>
    <property type="match status" value="1"/>
</dbReference>
<evidence type="ECO:0008006" key="3">
    <source>
        <dbReference type="Google" id="ProtNLM"/>
    </source>
</evidence>
<proteinExistence type="predicted"/>